<evidence type="ECO:0000256" key="3">
    <source>
        <dbReference type="ARBA" id="ARBA00023163"/>
    </source>
</evidence>
<accession>A0ABD2WXX2</accession>
<feature type="compositionally biased region" description="Basic and acidic residues" evidence="5">
    <location>
        <begin position="146"/>
        <end position="158"/>
    </location>
</feature>
<dbReference type="PROSITE" id="PS00036">
    <property type="entry name" value="BZIP_BASIC"/>
    <property type="match status" value="1"/>
</dbReference>
<keyword evidence="8" id="KW-1185">Reference proteome</keyword>
<dbReference type="PANTHER" id="PTHR23351">
    <property type="entry name" value="FOS TRANSCRIPTION FACTOR-RELATED"/>
    <property type="match status" value="1"/>
</dbReference>
<dbReference type="EMBL" id="JBJJXI010000066">
    <property type="protein sequence ID" value="KAL3397361.1"/>
    <property type="molecule type" value="Genomic_DNA"/>
</dbReference>
<evidence type="ECO:0000313" key="7">
    <source>
        <dbReference type="EMBL" id="KAL3397361.1"/>
    </source>
</evidence>
<comment type="caution">
    <text evidence="7">The sequence shown here is derived from an EMBL/GenBank/DDBJ whole genome shotgun (WGS) entry which is preliminary data.</text>
</comment>
<keyword evidence="1" id="KW-0805">Transcription regulation</keyword>
<keyword evidence="2" id="KW-0238">DNA-binding</keyword>
<dbReference type="InterPro" id="IPR046347">
    <property type="entry name" value="bZIP_sf"/>
</dbReference>
<feature type="compositionally biased region" description="Acidic residues" evidence="5">
    <location>
        <begin position="159"/>
        <end position="168"/>
    </location>
</feature>
<evidence type="ECO:0000256" key="2">
    <source>
        <dbReference type="ARBA" id="ARBA00023125"/>
    </source>
</evidence>
<name>A0ABD2WXX2_9HYME</name>
<feature type="compositionally biased region" description="Polar residues" evidence="5">
    <location>
        <begin position="251"/>
        <end position="262"/>
    </location>
</feature>
<evidence type="ECO:0000313" key="8">
    <source>
        <dbReference type="Proteomes" id="UP001627154"/>
    </source>
</evidence>
<evidence type="ECO:0000256" key="4">
    <source>
        <dbReference type="SAM" id="Coils"/>
    </source>
</evidence>
<organism evidence="7 8">
    <name type="scientific">Trichogramma kaykai</name>
    <dbReference type="NCBI Taxonomy" id="54128"/>
    <lineage>
        <taxon>Eukaryota</taxon>
        <taxon>Metazoa</taxon>
        <taxon>Ecdysozoa</taxon>
        <taxon>Arthropoda</taxon>
        <taxon>Hexapoda</taxon>
        <taxon>Insecta</taxon>
        <taxon>Pterygota</taxon>
        <taxon>Neoptera</taxon>
        <taxon>Endopterygota</taxon>
        <taxon>Hymenoptera</taxon>
        <taxon>Apocrita</taxon>
        <taxon>Proctotrupomorpha</taxon>
        <taxon>Chalcidoidea</taxon>
        <taxon>Trichogrammatidae</taxon>
        <taxon>Trichogramma</taxon>
    </lineage>
</organism>
<feature type="region of interest" description="Disordered" evidence="5">
    <location>
        <begin position="133"/>
        <end position="207"/>
    </location>
</feature>
<keyword evidence="3" id="KW-0804">Transcription</keyword>
<dbReference type="Gene3D" id="1.20.5.170">
    <property type="match status" value="1"/>
</dbReference>
<dbReference type="PANTHER" id="PTHR23351:SF24">
    <property type="entry name" value="ACTIVATING TRANSCRIPTION FACTOR 3-RELATED"/>
    <property type="match status" value="1"/>
</dbReference>
<evidence type="ECO:0000256" key="1">
    <source>
        <dbReference type="ARBA" id="ARBA00023015"/>
    </source>
</evidence>
<dbReference type="GO" id="GO:0003677">
    <property type="term" value="F:DNA binding"/>
    <property type="evidence" value="ECO:0007669"/>
    <property type="project" value="UniProtKB-KW"/>
</dbReference>
<feature type="region of interest" description="Disordered" evidence="5">
    <location>
        <begin position="337"/>
        <end position="357"/>
    </location>
</feature>
<dbReference type="InterPro" id="IPR000837">
    <property type="entry name" value="AP-1"/>
</dbReference>
<proteinExistence type="predicted"/>
<dbReference type="Proteomes" id="UP001627154">
    <property type="component" value="Unassembled WGS sequence"/>
</dbReference>
<dbReference type="InterPro" id="IPR004827">
    <property type="entry name" value="bZIP"/>
</dbReference>
<dbReference type="AlphaFoldDB" id="A0ABD2WXX2"/>
<dbReference type="GO" id="GO:0005634">
    <property type="term" value="C:nucleus"/>
    <property type="evidence" value="ECO:0007669"/>
    <property type="project" value="UniProtKB-ARBA"/>
</dbReference>
<dbReference type="PROSITE" id="PS50217">
    <property type="entry name" value="BZIP"/>
    <property type="match status" value="1"/>
</dbReference>
<feature type="region of interest" description="Disordered" evidence="5">
    <location>
        <begin position="251"/>
        <end position="272"/>
    </location>
</feature>
<keyword evidence="4" id="KW-0175">Coiled coil</keyword>
<feature type="domain" description="BZIP" evidence="6">
    <location>
        <begin position="183"/>
        <end position="246"/>
    </location>
</feature>
<dbReference type="Pfam" id="PF00170">
    <property type="entry name" value="bZIP_1"/>
    <property type="match status" value="1"/>
</dbReference>
<reference evidence="7 8" key="1">
    <citation type="journal article" date="2024" name="bioRxiv">
        <title>A reference genome for Trichogramma kaykai: A tiny desert-dwelling parasitoid wasp with competing sex-ratio distorters.</title>
        <authorList>
            <person name="Culotta J."/>
            <person name="Lindsey A.R."/>
        </authorList>
    </citation>
    <scope>NUCLEOTIDE SEQUENCE [LARGE SCALE GENOMIC DNA]</scope>
    <source>
        <strain evidence="7 8">KSX58</strain>
    </source>
</reference>
<sequence>MYNLNCSNLNGNGENGEAPSQQTPSLLSVAMGMTAAGAAEVTPRTPEIVNSLISMTTNPFDTFGQAIGNNNGGATQSPLVTNCVNGSRFGNVITNAGRVRHYSTSSGEPSPPSVQHTRSQLIKEGLKLTLQTKRRANGNVMPIQEETVKQPRLKREEGSADDEDDDESSNSKTTNEQLTPEDEERRRKRRERNKIAATKCRMKKRQKTTNLVHESECLTSQNQNLKKEIQLLSTEREELIKMLGEHNCTRKNASPSHNSMYAQQQQQQQQQYGTESLQHQQLPAYQDNFVTAPTNHPHHQQQQQNNDYTQLVQVDFVQSVKVEDYDVVNQNYFVQENNDSTNGNCPVSQLSKFNRTS</sequence>
<dbReference type="SUPFAM" id="SSF57959">
    <property type="entry name" value="Leucine zipper domain"/>
    <property type="match status" value="1"/>
</dbReference>
<dbReference type="PRINTS" id="PR00042">
    <property type="entry name" value="LEUZIPPRFOS"/>
</dbReference>
<evidence type="ECO:0000259" key="6">
    <source>
        <dbReference type="PROSITE" id="PS50217"/>
    </source>
</evidence>
<protein>
    <recommendedName>
        <fullName evidence="6">BZIP domain-containing protein</fullName>
    </recommendedName>
</protein>
<gene>
    <name evidence="7" type="ORF">TKK_008925</name>
</gene>
<dbReference type="SMART" id="SM00338">
    <property type="entry name" value="BRLZ"/>
    <property type="match status" value="1"/>
</dbReference>
<evidence type="ECO:0000256" key="5">
    <source>
        <dbReference type="SAM" id="MobiDB-lite"/>
    </source>
</evidence>
<feature type="coiled-coil region" evidence="4">
    <location>
        <begin position="215"/>
        <end position="242"/>
    </location>
</feature>